<name>A0A402D546_9BACT</name>
<dbReference type="Proteomes" id="UP000287394">
    <property type="component" value="Chromosome"/>
</dbReference>
<sequence length="342" mass="38241">MLRKAHIIDSLSIQITASILIMSVKGECAINYRIINISPKLESTVTAGCLNDNNDVIAYIGNPLGGIHVALFKKNILNNLNIEGYPKNIFVKINNNECLLGFEQVQTSPNLRVFYLDKNFKIHRRQAYGECQPSDMNANNEIIGLYRQRDKPLYSVAFWNAAGSFKEIHLPYNDLHVLGWITNSDFLVNGVSHTSPKFHTLIVNSKSGNIQHDIRHDSEWVVSNVRSDGAFVGYREDASGKRRPFIFLKGGLNDLITDIDLEGEAIGINTSREIVGTTYNYQEATHTATIWVGNNKYDLNKLCINHSGWTLSEAVAINARGTILCQGKYEGRDSACLLLPVQ</sequence>
<gene>
    <name evidence="1" type="ORF">CCAX7_46590</name>
</gene>
<proteinExistence type="predicted"/>
<dbReference type="KEGG" id="ccot:CCAX7_46590"/>
<keyword evidence="2" id="KW-1185">Reference proteome</keyword>
<accession>A0A402D546</accession>
<reference evidence="1 2" key="1">
    <citation type="journal article" date="2019" name="Int. J. Syst. Evol. Microbiol.">
        <title>Capsulimonas corticalis gen. nov., sp. nov., an aerobic capsulated bacterium, of a novel bacterial order, Capsulimonadales ord. nov., of the class Armatimonadia of the phylum Armatimonadetes.</title>
        <authorList>
            <person name="Li J."/>
            <person name="Kudo C."/>
            <person name="Tonouchi A."/>
        </authorList>
    </citation>
    <scope>NUCLEOTIDE SEQUENCE [LARGE SCALE GENOMIC DNA]</scope>
    <source>
        <strain evidence="1 2">AX-7</strain>
    </source>
</reference>
<evidence type="ECO:0000313" key="1">
    <source>
        <dbReference type="EMBL" id="BDI32608.1"/>
    </source>
</evidence>
<evidence type="ECO:0000313" key="2">
    <source>
        <dbReference type="Proteomes" id="UP000287394"/>
    </source>
</evidence>
<protein>
    <submittedName>
        <fullName evidence="1">Uncharacterized protein</fullName>
    </submittedName>
</protein>
<dbReference type="AlphaFoldDB" id="A0A402D546"/>
<dbReference type="EMBL" id="AP025739">
    <property type="protein sequence ID" value="BDI32608.1"/>
    <property type="molecule type" value="Genomic_DNA"/>
</dbReference>
<organism evidence="1 2">
    <name type="scientific">Capsulimonas corticalis</name>
    <dbReference type="NCBI Taxonomy" id="2219043"/>
    <lineage>
        <taxon>Bacteria</taxon>
        <taxon>Bacillati</taxon>
        <taxon>Armatimonadota</taxon>
        <taxon>Armatimonadia</taxon>
        <taxon>Capsulimonadales</taxon>
        <taxon>Capsulimonadaceae</taxon>
        <taxon>Capsulimonas</taxon>
    </lineage>
</organism>